<dbReference type="Proteomes" id="UP000490939">
    <property type="component" value="Unassembled WGS sequence"/>
</dbReference>
<dbReference type="Gene3D" id="3.40.50.300">
    <property type="entry name" value="P-loop containing nucleotide triphosphate hydrolases"/>
    <property type="match status" value="1"/>
</dbReference>
<comment type="caution">
    <text evidence="2">The sequence shown here is derived from an EMBL/GenBank/DDBJ whole genome shotgun (WGS) entry which is preliminary data.</text>
</comment>
<reference evidence="2 3" key="1">
    <citation type="submission" date="2019-07" db="EMBL/GenBank/DDBJ databases">
        <title>Venturia inaequalis Genome Resource.</title>
        <authorList>
            <person name="Lichtner F.J."/>
        </authorList>
    </citation>
    <scope>NUCLEOTIDE SEQUENCE [LARGE SCALE GENOMIC DNA]</scope>
    <source>
        <strain evidence="2 3">DMI_063113</strain>
    </source>
</reference>
<protein>
    <recommendedName>
        <fullName evidence="1">ATPase AAA-type core domain-containing protein</fullName>
    </recommendedName>
</protein>
<dbReference type="InterPro" id="IPR027417">
    <property type="entry name" value="P-loop_NTPase"/>
</dbReference>
<dbReference type="AlphaFoldDB" id="A0A8H3VU00"/>
<proteinExistence type="predicted"/>
<dbReference type="InterPro" id="IPR003959">
    <property type="entry name" value="ATPase_AAA_core"/>
</dbReference>
<dbReference type="PANTHER" id="PTHR23077:SF132">
    <property type="entry name" value="ATP-DEPENDENT ZN PROTEASE"/>
    <property type="match status" value="1"/>
</dbReference>
<sequence>MATNSSKDPIARWYFENASAERVSTDTALVTRLEHLYPNKHITVVPEASCNFFAYASSGNITITPDNDNITHSGPLEWEIYVPPASRLDGGSGQLGKKVIFGKYNLAWGDYKFILYIVEGRDGTQSYPAIRNNYIVSETANSTSSLILAAGIYGVALHGEIWVFDQGYWQKDAQLWQSIQKSRWEDVILDAEMKKAIIGDVTRFFDGRATYERLKVPWKRGVIYHGPPGNGKTISIKATMHMLYDRKDPIPTLYVKTLASFAGPESSLNSIFSKARATAPCYLVFEDLDSLVDDRVRSFFLNQVDGLNRNDGILMVGSTNHLDRLDPGISKRPSRFDRKYLFPNPNLAERVLYAEFWRSKLRRGEGSGEDAGKDPVEFPEELCKAIAGITKGFSFAYMQEAFVAALLAIAVDEGGRDGEELLQDFEFVTVGETSPEDGDGDGGDEEDLDKYVLWREIKRQIKILREDIDDSDDTAQSE</sequence>
<feature type="domain" description="ATPase AAA-type core" evidence="1">
    <location>
        <begin position="223"/>
        <end position="343"/>
    </location>
</feature>
<dbReference type="GO" id="GO:1990275">
    <property type="term" value="F:preribosome binding"/>
    <property type="evidence" value="ECO:0007669"/>
    <property type="project" value="TreeGrafter"/>
</dbReference>
<dbReference type="CDD" id="cd19481">
    <property type="entry name" value="RecA-like_protease"/>
    <property type="match status" value="1"/>
</dbReference>
<evidence type="ECO:0000259" key="1">
    <source>
        <dbReference type="Pfam" id="PF00004"/>
    </source>
</evidence>
<dbReference type="GO" id="GO:0005634">
    <property type="term" value="C:nucleus"/>
    <property type="evidence" value="ECO:0007669"/>
    <property type="project" value="TreeGrafter"/>
</dbReference>
<evidence type="ECO:0000313" key="2">
    <source>
        <dbReference type="EMBL" id="KAE9992809.1"/>
    </source>
</evidence>
<evidence type="ECO:0000313" key="3">
    <source>
        <dbReference type="Proteomes" id="UP000490939"/>
    </source>
</evidence>
<name>A0A8H3VU00_VENIN</name>
<dbReference type="Pfam" id="PF00004">
    <property type="entry name" value="AAA"/>
    <property type="match status" value="1"/>
</dbReference>
<dbReference type="GO" id="GO:0005524">
    <property type="term" value="F:ATP binding"/>
    <property type="evidence" value="ECO:0007669"/>
    <property type="project" value="InterPro"/>
</dbReference>
<organism evidence="2 3">
    <name type="scientific">Venturia inaequalis</name>
    <name type="common">Apple scab fungus</name>
    <dbReference type="NCBI Taxonomy" id="5025"/>
    <lineage>
        <taxon>Eukaryota</taxon>
        <taxon>Fungi</taxon>
        <taxon>Dikarya</taxon>
        <taxon>Ascomycota</taxon>
        <taxon>Pezizomycotina</taxon>
        <taxon>Dothideomycetes</taxon>
        <taxon>Pleosporomycetidae</taxon>
        <taxon>Venturiales</taxon>
        <taxon>Venturiaceae</taxon>
        <taxon>Venturia</taxon>
    </lineage>
</organism>
<dbReference type="SUPFAM" id="SSF52540">
    <property type="entry name" value="P-loop containing nucleoside triphosphate hydrolases"/>
    <property type="match status" value="1"/>
</dbReference>
<dbReference type="EMBL" id="WNWR01000047">
    <property type="protein sequence ID" value="KAE9992809.1"/>
    <property type="molecule type" value="Genomic_DNA"/>
</dbReference>
<dbReference type="GO" id="GO:0016887">
    <property type="term" value="F:ATP hydrolysis activity"/>
    <property type="evidence" value="ECO:0007669"/>
    <property type="project" value="InterPro"/>
</dbReference>
<accession>A0A8H3VU00</accession>
<dbReference type="PANTHER" id="PTHR23077">
    <property type="entry name" value="AAA-FAMILY ATPASE"/>
    <property type="match status" value="1"/>
</dbReference>
<gene>
    <name evidence="2" type="ORF">EG327_007733</name>
</gene>
<dbReference type="InterPro" id="IPR050168">
    <property type="entry name" value="AAA_ATPase_domain"/>
</dbReference>
<dbReference type="GO" id="GO:0003723">
    <property type="term" value="F:RNA binding"/>
    <property type="evidence" value="ECO:0007669"/>
    <property type="project" value="TreeGrafter"/>
</dbReference>
<dbReference type="GO" id="GO:0042254">
    <property type="term" value="P:ribosome biogenesis"/>
    <property type="evidence" value="ECO:0007669"/>
    <property type="project" value="TreeGrafter"/>
</dbReference>
<keyword evidence="3" id="KW-1185">Reference proteome</keyword>